<comment type="caution">
    <text evidence="2">The sequence shown here is derived from an EMBL/GenBank/DDBJ whole genome shotgun (WGS) entry which is preliminary data.</text>
</comment>
<keyword evidence="1" id="KW-0472">Membrane</keyword>
<keyword evidence="3" id="KW-1185">Reference proteome</keyword>
<feature type="transmembrane region" description="Helical" evidence="1">
    <location>
        <begin position="212"/>
        <end position="229"/>
    </location>
</feature>
<dbReference type="AlphaFoldDB" id="A0A9W6GQU9"/>
<evidence type="ECO:0000313" key="2">
    <source>
        <dbReference type="EMBL" id="GLI91215.1"/>
    </source>
</evidence>
<feature type="transmembrane region" description="Helical" evidence="1">
    <location>
        <begin position="408"/>
        <end position="425"/>
    </location>
</feature>
<feature type="transmembrane region" description="Helical" evidence="1">
    <location>
        <begin position="355"/>
        <end position="373"/>
    </location>
</feature>
<dbReference type="Proteomes" id="UP001144323">
    <property type="component" value="Unassembled WGS sequence"/>
</dbReference>
<reference evidence="2" key="1">
    <citation type="journal article" date="2023" name="Int. J. Syst. Evol. Microbiol.">
        <title>Methylocystis iwaonis sp. nov., a type II methane-oxidizing bacterium from surface soil of a rice paddy field in Japan, and emended description of the genus Methylocystis (ex Whittenbury et al. 1970) Bowman et al. 1993.</title>
        <authorList>
            <person name="Kaise H."/>
            <person name="Sawadogo J.B."/>
            <person name="Alam M.S."/>
            <person name="Ueno C."/>
            <person name="Dianou D."/>
            <person name="Shinjo R."/>
            <person name="Asakawa S."/>
        </authorList>
    </citation>
    <scope>NUCLEOTIDE SEQUENCE</scope>
    <source>
        <strain evidence="2">LMG27198</strain>
    </source>
</reference>
<organism evidence="2 3">
    <name type="scientific">Methylocystis echinoides</name>
    <dbReference type="NCBI Taxonomy" id="29468"/>
    <lineage>
        <taxon>Bacteria</taxon>
        <taxon>Pseudomonadati</taxon>
        <taxon>Pseudomonadota</taxon>
        <taxon>Alphaproteobacteria</taxon>
        <taxon>Hyphomicrobiales</taxon>
        <taxon>Methylocystaceae</taxon>
        <taxon>Methylocystis</taxon>
    </lineage>
</organism>
<proteinExistence type="predicted"/>
<feature type="transmembrane region" description="Helical" evidence="1">
    <location>
        <begin position="141"/>
        <end position="159"/>
    </location>
</feature>
<dbReference type="RefSeq" id="WP_281799772.1">
    <property type="nucleotide sequence ID" value="NZ_BSEC01000001.1"/>
</dbReference>
<feature type="transmembrane region" description="Helical" evidence="1">
    <location>
        <begin position="385"/>
        <end position="402"/>
    </location>
</feature>
<feature type="transmembrane region" description="Helical" evidence="1">
    <location>
        <begin position="437"/>
        <end position="455"/>
    </location>
</feature>
<gene>
    <name evidence="2" type="ORF">LMG27198_02070</name>
</gene>
<dbReference type="EMBL" id="BSEC01000001">
    <property type="protein sequence ID" value="GLI91215.1"/>
    <property type="molecule type" value="Genomic_DNA"/>
</dbReference>
<keyword evidence="1" id="KW-0812">Transmembrane</keyword>
<feature type="transmembrane region" description="Helical" evidence="1">
    <location>
        <begin position="234"/>
        <end position="254"/>
    </location>
</feature>
<name>A0A9W6GQU9_9HYPH</name>
<evidence type="ECO:0000256" key="1">
    <source>
        <dbReference type="SAM" id="Phobius"/>
    </source>
</evidence>
<feature type="transmembrane region" description="Helical" evidence="1">
    <location>
        <begin position="266"/>
        <end position="286"/>
    </location>
</feature>
<feature type="transmembrane region" description="Helical" evidence="1">
    <location>
        <begin position="113"/>
        <end position="134"/>
    </location>
</feature>
<keyword evidence="1" id="KW-1133">Transmembrane helix</keyword>
<evidence type="ECO:0000313" key="3">
    <source>
        <dbReference type="Proteomes" id="UP001144323"/>
    </source>
</evidence>
<protein>
    <submittedName>
        <fullName evidence="2">Uncharacterized protein</fullName>
    </submittedName>
</protein>
<sequence>MTTATETPHARDGAIGAATLLLALVLAAALSQPQLAAVWRTGAFFDSDDAMRAVELRDFLAGQGWFDVTAHRLDPPHGAPMHWSRLVDLALAALQVPLSHVLAPQQAERAMRLLFPFTLLATLLGLSGWIGGLLAGPRARLLAIWLVVLSGPMFAQFAPGRIDHHAPQIVILMAAFGFLLKGLDPARAPCLALVATLMALSMAISLENLPFFTPMAGAVLWLYIAQGAAARARLLWFAGGALFAFPLFFAATVAPGTYAQSACDAFSAPWLGAVLAAALALAALALGAPNPDRRARALATAGVATASLAIFVALAPKCLRGPFADLDPLIARLWLAHVREVMSLQELVAQGPGEAIALAAPAALGLVAALWRLRGAEGRQRLQWALASVTIALGLCASALHIRVFSSVTPLAMVALAGGVAALVARFDPAPMLRNMLAGVLVFCLSPVGLALAFVDAGAPTPRTEAACLTPQALAPLAALPAGRVISPFNMGAHVLAQTPHAAFAAPYHRNNHGNRLAAEVFLATPEKAEALTRAAGATLIVWCKAAQTPSPLVVAAPQGLAAMLARGEAPPWLERRASPDAPLLVFAPRSME</sequence>
<accession>A0A9W6GQU9</accession>
<feature type="transmembrane region" description="Helical" evidence="1">
    <location>
        <begin position="298"/>
        <end position="316"/>
    </location>
</feature>